<comment type="caution">
    <text evidence="1">The sequence shown here is derived from an EMBL/GenBank/DDBJ whole genome shotgun (WGS) entry which is preliminary data.</text>
</comment>
<dbReference type="EMBL" id="CAJJDN010000051">
    <property type="protein sequence ID" value="CAD8087396.1"/>
    <property type="molecule type" value="Genomic_DNA"/>
</dbReference>
<keyword evidence="2" id="KW-1185">Reference proteome</keyword>
<dbReference type="AlphaFoldDB" id="A0A8S1NAR0"/>
<gene>
    <name evidence="1" type="ORF">PSON_ATCC_30995.1.T0510160</name>
</gene>
<protein>
    <submittedName>
        <fullName evidence="1">Uncharacterized protein</fullName>
    </submittedName>
</protein>
<organism evidence="1 2">
    <name type="scientific">Paramecium sonneborni</name>
    <dbReference type="NCBI Taxonomy" id="65129"/>
    <lineage>
        <taxon>Eukaryota</taxon>
        <taxon>Sar</taxon>
        <taxon>Alveolata</taxon>
        <taxon>Ciliophora</taxon>
        <taxon>Intramacronucleata</taxon>
        <taxon>Oligohymenophorea</taxon>
        <taxon>Peniculida</taxon>
        <taxon>Parameciidae</taxon>
        <taxon>Paramecium</taxon>
    </lineage>
</organism>
<name>A0A8S1NAR0_9CILI</name>
<evidence type="ECO:0000313" key="2">
    <source>
        <dbReference type="Proteomes" id="UP000692954"/>
    </source>
</evidence>
<reference evidence="1" key="1">
    <citation type="submission" date="2021-01" db="EMBL/GenBank/DDBJ databases">
        <authorList>
            <consortium name="Genoscope - CEA"/>
            <person name="William W."/>
        </authorList>
    </citation>
    <scope>NUCLEOTIDE SEQUENCE</scope>
</reference>
<evidence type="ECO:0000313" key="1">
    <source>
        <dbReference type="EMBL" id="CAD8087396.1"/>
    </source>
</evidence>
<proteinExistence type="predicted"/>
<sequence>MCLKIGILEFRKIFWMRETEKRILKHSICQEDLLYCKQFVKLFLQLFVQKIINTLNPLEYQKLLIIVYHIIYMFMKCFSFKKMEHLLITLIILEILPDPIDLENLEKFQLFSHQIQNYFKLKMPQFVMKNQI</sequence>
<accession>A0A8S1NAR0</accession>
<dbReference type="Proteomes" id="UP000692954">
    <property type="component" value="Unassembled WGS sequence"/>
</dbReference>